<evidence type="ECO:0000256" key="2">
    <source>
        <dbReference type="SAM" id="Phobius"/>
    </source>
</evidence>
<keyword evidence="2" id="KW-1133">Transmembrane helix</keyword>
<keyword evidence="2" id="KW-0472">Membrane</keyword>
<dbReference type="Proteomes" id="UP001201812">
    <property type="component" value="Unassembled WGS sequence"/>
</dbReference>
<keyword evidence="4" id="KW-1185">Reference proteome</keyword>
<evidence type="ECO:0000313" key="4">
    <source>
        <dbReference type="Proteomes" id="UP001201812"/>
    </source>
</evidence>
<sequence length="277" mass="30881">MCLIGSISASHHSHHSHRERSVPGGNCVENEVCSTNNAHVCRNNTCVSACSLRGMRECVCDSEEENYCYLCCGSAEHRCLPAHEHSILRNNGERWERESCARCRMNGAEMEGVPCDDRDSQRLCLQEKCSKSICHDKQQGAYCDRKMEKVCVDDVCENPCSRIAPHLMVCDCPAIDPDTGFASDDRCQLCCYDFNVKPSSRRCQSAYRKYRIMSSQDRPIWRVGLDCAGGKRCNRYGVCSNDAIQTGHNPTALSAFLLFFLVAVVLLAAIVSTAETL</sequence>
<feature type="region of interest" description="Disordered" evidence="1">
    <location>
        <begin position="1"/>
        <end position="22"/>
    </location>
</feature>
<feature type="transmembrane region" description="Helical" evidence="2">
    <location>
        <begin position="252"/>
        <end position="271"/>
    </location>
</feature>
<evidence type="ECO:0000256" key="1">
    <source>
        <dbReference type="SAM" id="MobiDB-lite"/>
    </source>
</evidence>
<keyword evidence="2" id="KW-0812">Transmembrane</keyword>
<organism evidence="3 4">
    <name type="scientific">Ditylenchus destructor</name>
    <dbReference type="NCBI Taxonomy" id="166010"/>
    <lineage>
        <taxon>Eukaryota</taxon>
        <taxon>Metazoa</taxon>
        <taxon>Ecdysozoa</taxon>
        <taxon>Nematoda</taxon>
        <taxon>Chromadorea</taxon>
        <taxon>Rhabditida</taxon>
        <taxon>Tylenchina</taxon>
        <taxon>Tylenchomorpha</taxon>
        <taxon>Sphaerularioidea</taxon>
        <taxon>Anguinidae</taxon>
        <taxon>Anguininae</taxon>
        <taxon>Ditylenchus</taxon>
    </lineage>
</organism>
<accession>A0AAD4R4X1</accession>
<evidence type="ECO:0000313" key="3">
    <source>
        <dbReference type="EMBL" id="KAI1723398.1"/>
    </source>
</evidence>
<protein>
    <submittedName>
        <fullName evidence="3">Uncharacterized protein</fullName>
    </submittedName>
</protein>
<comment type="caution">
    <text evidence="3">The sequence shown here is derived from an EMBL/GenBank/DDBJ whole genome shotgun (WGS) entry which is preliminary data.</text>
</comment>
<feature type="compositionally biased region" description="Low complexity" evidence="1">
    <location>
        <begin position="1"/>
        <end position="10"/>
    </location>
</feature>
<gene>
    <name evidence="3" type="ORF">DdX_03556</name>
</gene>
<reference evidence="3" key="1">
    <citation type="submission" date="2022-01" db="EMBL/GenBank/DDBJ databases">
        <title>Genome Sequence Resource for Two Populations of Ditylenchus destructor, the Migratory Endoparasitic Phytonematode.</title>
        <authorList>
            <person name="Zhang H."/>
            <person name="Lin R."/>
            <person name="Xie B."/>
        </authorList>
    </citation>
    <scope>NUCLEOTIDE SEQUENCE</scope>
    <source>
        <strain evidence="3">BazhouSP</strain>
    </source>
</reference>
<dbReference type="EMBL" id="JAKKPZ010000003">
    <property type="protein sequence ID" value="KAI1723398.1"/>
    <property type="molecule type" value="Genomic_DNA"/>
</dbReference>
<proteinExistence type="predicted"/>
<name>A0AAD4R4X1_9BILA</name>
<dbReference type="AlphaFoldDB" id="A0AAD4R4X1"/>